<feature type="coiled-coil region" evidence="1">
    <location>
        <begin position="448"/>
        <end position="489"/>
    </location>
</feature>
<sequence>MDTLAAAAGSADSFAEEGANAAYEGFLERLAKRWGVPPEVIPIIMMSFGCFMDGISDITFLASMAVSTALWRVSKSVSKSQGDATIELELSLRGGNLEEEVTQIEQTVFCDDGDTCGGILATGDYFNQEMSYDTSRIQTIALVLLSIVCVKEGLKIVPFFHIYVSPHFHNPKNFQALHNSSVTWIVLLFSERWQEIAKDSLDFEKEAPAIIHILADVAIEDVPQLAFTLFLLVIGLRFPCFLVNTDLTDWINLQDCSKESPLVLDDGTVCYVPDNYNSTSGSTSWWPAMSNSIYFHDNGDIEASVCRWESSWEDNQSFDYNKRQDCETTFWWDKREGLLPRTDITYMNQCSSSFSSQSILPFCSCNGFGGGGIDGLMVFSLLMTIISTASKIWKLIKNIQKRHQNIEEAYKNKTSRGESGGISSLELNEIGATSKRIENPIIQPVSGAALDMRRLEKLESMLANVQKKANASDQELVDIKERLTKVEREVRV</sequence>
<evidence type="ECO:0000313" key="2">
    <source>
        <dbReference type="EMBL" id="GMI30867.1"/>
    </source>
</evidence>
<protein>
    <submittedName>
        <fullName evidence="2">Uncharacterized protein</fullName>
    </submittedName>
</protein>
<reference evidence="3" key="1">
    <citation type="journal article" date="2023" name="Commun. Biol.">
        <title>Genome analysis of Parmales, the sister group of diatoms, reveals the evolutionary specialization of diatoms from phago-mixotrophs to photoautotrophs.</title>
        <authorList>
            <person name="Ban H."/>
            <person name="Sato S."/>
            <person name="Yoshikawa S."/>
            <person name="Yamada K."/>
            <person name="Nakamura Y."/>
            <person name="Ichinomiya M."/>
            <person name="Sato N."/>
            <person name="Blanc-Mathieu R."/>
            <person name="Endo H."/>
            <person name="Kuwata A."/>
            <person name="Ogata H."/>
        </authorList>
    </citation>
    <scope>NUCLEOTIDE SEQUENCE [LARGE SCALE GENOMIC DNA]</scope>
</reference>
<evidence type="ECO:0000313" key="3">
    <source>
        <dbReference type="Proteomes" id="UP001165065"/>
    </source>
</evidence>
<organism evidence="2 3">
    <name type="scientific">Triparma columacea</name>
    <dbReference type="NCBI Taxonomy" id="722753"/>
    <lineage>
        <taxon>Eukaryota</taxon>
        <taxon>Sar</taxon>
        <taxon>Stramenopiles</taxon>
        <taxon>Ochrophyta</taxon>
        <taxon>Bolidophyceae</taxon>
        <taxon>Parmales</taxon>
        <taxon>Triparmaceae</taxon>
        <taxon>Triparma</taxon>
    </lineage>
</organism>
<dbReference type="AlphaFoldDB" id="A0A9W7G3L2"/>
<keyword evidence="1" id="KW-0175">Coiled coil</keyword>
<keyword evidence="3" id="KW-1185">Reference proteome</keyword>
<name>A0A9W7G3L2_9STRA</name>
<proteinExistence type="predicted"/>
<evidence type="ECO:0000256" key="1">
    <source>
        <dbReference type="SAM" id="Coils"/>
    </source>
</evidence>
<comment type="caution">
    <text evidence="2">The sequence shown here is derived from an EMBL/GenBank/DDBJ whole genome shotgun (WGS) entry which is preliminary data.</text>
</comment>
<dbReference type="Proteomes" id="UP001165065">
    <property type="component" value="Unassembled WGS sequence"/>
</dbReference>
<accession>A0A9W7G3L2</accession>
<dbReference type="EMBL" id="BRYA01000004">
    <property type="protein sequence ID" value="GMI30867.1"/>
    <property type="molecule type" value="Genomic_DNA"/>
</dbReference>
<gene>
    <name evidence="2" type="ORF">TrCOL_g7253</name>
</gene>